<dbReference type="Gene3D" id="3.40.50.2300">
    <property type="match status" value="1"/>
</dbReference>
<dbReference type="AlphaFoldDB" id="A0A0G2Z6R4"/>
<dbReference type="KEGG" id="kpf:IX53_04845"/>
<feature type="domain" description="Response regulatory" evidence="3">
    <location>
        <begin position="2"/>
        <end position="118"/>
    </location>
</feature>
<dbReference type="PROSITE" id="PS50110">
    <property type="entry name" value="RESPONSE_REGULATORY"/>
    <property type="match status" value="1"/>
</dbReference>
<name>A0A0G2Z6R4_9BACT</name>
<keyword evidence="1 2" id="KW-0597">Phosphoprotein</keyword>
<sequence length="124" mass="14303">MKILFIDDSGLARRITLRYLKIHFPEAEVTTIGPVEFEDFIGKINEFQMVITDLLMPGLLGEDVIKAIRERTSEVFLVVLSANVQEKVKEKMYKMGVRFFLDKPLTNEKIISLREAYYAGKKDS</sequence>
<proteinExistence type="predicted"/>
<dbReference type="Proteomes" id="UP000035159">
    <property type="component" value="Chromosome"/>
</dbReference>
<evidence type="ECO:0000313" key="5">
    <source>
        <dbReference type="Proteomes" id="UP000035159"/>
    </source>
</evidence>
<dbReference type="PANTHER" id="PTHR44591:SF3">
    <property type="entry name" value="RESPONSE REGULATORY DOMAIN-CONTAINING PROTEIN"/>
    <property type="match status" value="1"/>
</dbReference>
<protein>
    <recommendedName>
        <fullName evidence="3">Response regulatory domain-containing protein</fullName>
    </recommendedName>
</protein>
<feature type="modified residue" description="4-aspartylphosphate" evidence="2">
    <location>
        <position position="53"/>
    </location>
</feature>
<evidence type="ECO:0000259" key="3">
    <source>
        <dbReference type="PROSITE" id="PS50110"/>
    </source>
</evidence>
<dbReference type="InterPro" id="IPR001789">
    <property type="entry name" value="Sig_transdc_resp-reg_receiver"/>
</dbReference>
<dbReference type="SMART" id="SM00448">
    <property type="entry name" value="REC"/>
    <property type="match status" value="1"/>
</dbReference>
<dbReference type="Pfam" id="PF00072">
    <property type="entry name" value="Response_reg"/>
    <property type="match status" value="1"/>
</dbReference>
<dbReference type="InterPro" id="IPR011006">
    <property type="entry name" value="CheY-like_superfamily"/>
</dbReference>
<dbReference type="EMBL" id="CP011232">
    <property type="protein sequence ID" value="AKI97252.1"/>
    <property type="molecule type" value="Genomic_DNA"/>
</dbReference>
<accession>A0A0G2Z6R4</accession>
<gene>
    <name evidence="4" type="ORF">IX53_04845</name>
</gene>
<evidence type="ECO:0000256" key="2">
    <source>
        <dbReference type="PROSITE-ProRule" id="PRU00169"/>
    </source>
</evidence>
<dbReference type="RefSeq" id="WP_047754386.1">
    <property type="nucleotide sequence ID" value="NZ_CAJUHA010000008.1"/>
</dbReference>
<keyword evidence="5" id="KW-1185">Reference proteome</keyword>
<dbReference type="GO" id="GO:0000160">
    <property type="term" value="P:phosphorelay signal transduction system"/>
    <property type="evidence" value="ECO:0007669"/>
    <property type="project" value="InterPro"/>
</dbReference>
<reference evidence="4 5" key="1">
    <citation type="submission" date="2015-04" db="EMBL/GenBank/DDBJ databases">
        <title>Complete Genome Sequence of Kosmotoga pacifica SLHLJ1.</title>
        <authorList>
            <person name="Jiang L.J."/>
            <person name="Shao Z.Z."/>
            <person name="Jebbar M."/>
        </authorList>
    </citation>
    <scope>NUCLEOTIDE SEQUENCE [LARGE SCALE GENOMIC DNA]</scope>
    <source>
        <strain evidence="4 5">SLHLJ1</strain>
    </source>
</reference>
<evidence type="ECO:0000256" key="1">
    <source>
        <dbReference type="ARBA" id="ARBA00022553"/>
    </source>
</evidence>
<dbReference type="SUPFAM" id="SSF52172">
    <property type="entry name" value="CheY-like"/>
    <property type="match status" value="1"/>
</dbReference>
<dbReference type="InterPro" id="IPR050595">
    <property type="entry name" value="Bact_response_regulator"/>
</dbReference>
<evidence type="ECO:0000313" key="4">
    <source>
        <dbReference type="EMBL" id="AKI97252.1"/>
    </source>
</evidence>
<organism evidence="4 5">
    <name type="scientific">Kosmotoga pacifica</name>
    <dbReference type="NCBI Taxonomy" id="1330330"/>
    <lineage>
        <taxon>Bacteria</taxon>
        <taxon>Thermotogati</taxon>
        <taxon>Thermotogota</taxon>
        <taxon>Thermotogae</taxon>
        <taxon>Kosmotogales</taxon>
        <taxon>Kosmotogaceae</taxon>
        <taxon>Kosmotoga</taxon>
    </lineage>
</organism>
<dbReference type="PATRIC" id="fig|1330330.3.peg.975"/>
<dbReference type="PANTHER" id="PTHR44591">
    <property type="entry name" value="STRESS RESPONSE REGULATOR PROTEIN 1"/>
    <property type="match status" value="1"/>
</dbReference>
<dbReference type="STRING" id="1330330.IX53_04845"/>